<dbReference type="InterPro" id="IPR041644">
    <property type="entry name" value="GNAT_C"/>
</dbReference>
<dbReference type="InterPro" id="IPR041273">
    <property type="entry name" value="NAT_N"/>
</dbReference>
<evidence type="ECO:0008006" key="5">
    <source>
        <dbReference type="Google" id="ProtNLM"/>
    </source>
</evidence>
<gene>
    <name evidence="3" type="ORF">Airi01_072840</name>
</gene>
<feature type="domain" description="GNAT-like C-terminal" evidence="2">
    <location>
        <begin position="173"/>
        <end position="312"/>
    </location>
</feature>
<dbReference type="EMBL" id="BSTJ01000010">
    <property type="protein sequence ID" value="GLY79017.1"/>
    <property type="molecule type" value="Genomic_DNA"/>
</dbReference>
<dbReference type="RefSeq" id="WP_285629962.1">
    <property type="nucleotide sequence ID" value="NZ_BSTJ01000010.1"/>
</dbReference>
<evidence type="ECO:0000259" key="1">
    <source>
        <dbReference type="Pfam" id="PF18082"/>
    </source>
</evidence>
<name>A0A9W6RRV0_9ACTN</name>
<dbReference type="Pfam" id="PF18082">
    <property type="entry name" value="NAT_N"/>
    <property type="match status" value="1"/>
</dbReference>
<evidence type="ECO:0000313" key="4">
    <source>
        <dbReference type="Proteomes" id="UP001165135"/>
    </source>
</evidence>
<evidence type="ECO:0000259" key="2">
    <source>
        <dbReference type="Pfam" id="PF18164"/>
    </source>
</evidence>
<organism evidence="3 4">
    <name type="scientific">Actinoallomurus iriomotensis</name>
    <dbReference type="NCBI Taxonomy" id="478107"/>
    <lineage>
        <taxon>Bacteria</taxon>
        <taxon>Bacillati</taxon>
        <taxon>Actinomycetota</taxon>
        <taxon>Actinomycetes</taxon>
        <taxon>Streptosporangiales</taxon>
        <taxon>Thermomonosporaceae</taxon>
        <taxon>Actinoallomurus</taxon>
    </lineage>
</organism>
<evidence type="ECO:0000313" key="3">
    <source>
        <dbReference type="EMBL" id="GLY79017.1"/>
    </source>
</evidence>
<comment type="caution">
    <text evidence="3">The sequence shown here is derived from an EMBL/GenBank/DDBJ whole genome shotgun (WGS) entry which is preliminary data.</text>
</comment>
<proteinExistence type="predicted"/>
<sequence length="319" mass="35931">MHQRDTSEVAERLHLPPEAAAWVRGLDGETPPEPRLPPYVEAPALLDRLAVDPRDVAEILAGWPSAEWPPDLLWLLGKVTAAVRADLGGAGWLVPGPTLPRDRGPAWRHFYVYAYLALLEDVRAYHARRGVPEEVSWTTLADLGRNLAIDRRMNGEGWPVMLQWLTLHVRGAIYELGRLQFHRRRTPESRSLSLHIPRSGPLTPPSCDASFARARAFFPRHFPDEPYEEITCGSWLLDPTLAEYLPADSNIIRFQRRFELQPGGEDGTEDFLRFVFGTLATPLDELTARTTLQRAGLAHLRAGGRWLNRTGRIALDGRP</sequence>
<protein>
    <recommendedName>
        <fullName evidence="5">DUF5596 domain-containing protein</fullName>
    </recommendedName>
</protein>
<dbReference type="Gene3D" id="3.40.630.120">
    <property type="match status" value="1"/>
</dbReference>
<reference evidence="3" key="1">
    <citation type="submission" date="2023-03" db="EMBL/GenBank/DDBJ databases">
        <title>Actinoallomurus iriomotensis NBRC 103681.</title>
        <authorList>
            <person name="Ichikawa N."/>
            <person name="Sato H."/>
            <person name="Tonouchi N."/>
        </authorList>
    </citation>
    <scope>NUCLEOTIDE SEQUENCE</scope>
    <source>
        <strain evidence="3">NBRC 103681</strain>
    </source>
</reference>
<dbReference type="Proteomes" id="UP001165135">
    <property type="component" value="Unassembled WGS sequence"/>
</dbReference>
<dbReference type="Pfam" id="PF18164">
    <property type="entry name" value="GNAT_C"/>
    <property type="match status" value="1"/>
</dbReference>
<dbReference type="AlphaFoldDB" id="A0A9W6RRV0"/>
<accession>A0A9W6RRV0</accession>
<feature type="domain" description="N-acyltransferase N-terminal" evidence="1">
    <location>
        <begin position="41"/>
        <end position="171"/>
    </location>
</feature>